<dbReference type="InterPro" id="IPR036318">
    <property type="entry name" value="FAD-bd_PCMH-like_sf"/>
</dbReference>
<sequence length="529" mass="56725">MLGATERCGVLATLLLLPPLVWPTSTINITQNLTESASEITGFPPCDALISAGLGNRILLAATDAYESRIQSWWSANGRLRPWCLVQPHTAQELSVAVMALSDSGRGAGDWQIAVRGGGHSLPGANNIANGVTIDLGMMNHSHYDHDRQLARVGPGAAWKDVYYNLLRHGNVTVSGGRDGGVGVGGFLLGGGMSYHSGRSGLGCNEVVNFEVVLANGSIVDANSNENPALWKALKGGGLNFGIVTNFDIRAIPAVDLAYGQSIITSNHSDEIVDAVVEFTNHPEELADDVLIILYIHDLEIREDMTILAIRANTQGDLNTTGFDRINKIPSLMSSWEHSSLADAAIMSQLPAGLKNTWKTLTFLNSARVLRHAASLYSQLVSSLSAMIGAENFTSHMVLQPFPSYYASIGERKGGNVLGLERISSNAVLWVTYIGIKNGDDASVGIAQAELSAMTSKLEGFAIGEETGVEYVYLNYADASQDPLGSYGPENVAFMKDVARQYDPNGFWQQRVPGGFKLSRVTAQELVLC</sequence>
<keyword evidence="4" id="KW-0560">Oxidoreductase</keyword>
<evidence type="ECO:0000259" key="6">
    <source>
        <dbReference type="PROSITE" id="PS51387"/>
    </source>
</evidence>
<dbReference type="KEGG" id="cpw:9693358"/>
<reference evidence="7 8" key="1">
    <citation type="journal article" date="2009" name="Genome Res.">
        <title>Comparative genomic analyses of the human fungal pathogens Coccidioides and their relatives.</title>
        <authorList>
            <person name="Sharpton T.J."/>
            <person name="Stajich J.E."/>
            <person name="Rounsley S.D."/>
            <person name="Gardner M.J."/>
            <person name="Wortman J.R."/>
            <person name="Jordar V.S."/>
            <person name="Maiti R."/>
            <person name="Kodira C.D."/>
            <person name="Neafsey D.E."/>
            <person name="Zeng Q."/>
            <person name="Hung C.-Y."/>
            <person name="McMahan C."/>
            <person name="Muszewska A."/>
            <person name="Grynberg M."/>
            <person name="Mandel M.A."/>
            <person name="Kellner E.M."/>
            <person name="Barker B.M."/>
            <person name="Galgiani J.N."/>
            <person name="Orbach M.J."/>
            <person name="Kirkland T.N."/>
            <person name="Cole G.T."/>
            <person name="Henn M.R."/>
            <person name="Birren B.W."/>
            <person name="Taylor J.W."/>
        </authorList>
    </citation>
    <scope>NUCLEOTIDE SEQUENCE [LARGE SCALE GENOMIC DNA]</scope>
    <source>
        <strain evidence="8">C735</strain>
    </source>
</reference>
<dbReference type="PROSITE" id="PS51387">
    <property type="entry name" value="FAD_PCMH"/>
    <property type="match status" value="1"/>
</dbReference>
<evidence type="ECO:0000256" key="2">
    <source>
        <dbReference type="ARBA" id="ARBA00022630"/>
    </source>
</evidence>
<dbReference type="InterPro" id="IPR016166">
    <property type="entry name" value="FAD-bd_PCMH"/>
</dbReference>
<evidence type="ECO:0000256" key="1">
    <source>
        <dbReference type="ARBA" id="ARBA00005466"/>
    </source>
</evidence>
<keyword evidence="2" id="KW-0285">Flavoprotein</keyword>
<dbReference type="InterPro" id="IPR016169">
    <property type="entry name" value="FAD-bd_PCMH_sub2"/>
</dbReference>
<evidence type="ECO:0000256" key="4">
    <source>
        <dbReference type="ARBA" id="ARBA00023002"/>
    </source>
</evidence>
<dbReference type="HOGENOM" id="CLU_018354_1_2_1"/>
<dbReference type="Pfam" id="PF01565">
    <property type="entry name" value="FAD_binding_4"/>
    <property type="match status" value="1"/>
</dbReference>
<keyword evidence="5" id="KW-0732">Signal</keyword>
<dbReference type="Proteomes" id="UP000009084">
    <property type="component" value="Unassembled WGS sequence"/>
</dbReference>
<dbReference type="Gene3D" id="3.30.465.10">
    <property type="match status" value="1"/>
</dbReference>
<evidence type="ECO:0000313" key="8">
    <source>
        <dbReference type="Proteomes" id="UP000009084"/>
    </source>
</evidence>
<feature type="signal peptide" evidence="5">
    <location>
        <begin position="1"/>
        <end position="23"/>
    </location>
</feature>
<dbReference type="AlphaFoldDB" id="C5PAU6"/>
<comment type="similarity">
    <text evidence="1">Belongs to the oxygen-dependent FAD-linked oxidoreductase family.</text>
</comment>
<feature type="domain" description="FAD-binding PCMH-type" evidence="6">
    <location>
        <begin position="78"/>
        <end position="254"/>
    </location>
</feature>
<dbReference type="PANTHER" id="PTHR42973:SF53">
    <property type="entry name" value="FAD-BINDING PCMH-TYPE DOMAIN-CONTAINING PROTEIN-RELATED"/>
    <property type="match status" value="1"/>
</dbReference>
<dbReference type="InterPro" id="IPR006094">
    <property type="entry name" value="Oxid_FAD_bind_N"/>
</dbReference>
<gene>
    <name evidence="7" type="ORF">CPC735_041740</name>
</gene>
<evidence type="ECO:0000256" key="3">
    <source>
        <dbReference type="ARBA" id="ARBA00022827"/>
    </source>
</evidence>
<dbReference type="PANTHER" id="PTHR42973">
    <property type="entry name" value="BINDING OXIDOREDUCTASE, PUTATIVE (AFU_ORTHOLOGUE AFUA_1G17690)-RELATED"/>
    <property type="match status" value="1"/>
</dbReference>
<dbReference type="SUPFAM" id="SSF56176">
    <property type="entry name" value="FAD-binding/transporter-associated domain-like"/>
    <property type="match status" value="1"/>
</dbReference>
<dbReference type="OrthoDB" id="2151789at2759"/>
<comment type="caution">
    <text evidence="7">The sequence shown here is derived from an EMBL/GenBank/DDBJ whole genome shotgun (WGS) entry which is preliminary data.</text>
</comment>
<dbReference type="InterPro" id="IPR050416">
    <property type="entry name" value="FAD-linked_Oxidoreductase"/>
</dbReference>
<accession>C5PAU6</accession>
<dbReference type="GO" id="GO:0016491">
    <property type="term" value="F:oxidoreductase activity"/>
    <property type="evidence" value="ECO:0007669"/>
    <property type="project" value="UniProtKB-KW"/>
</dbReference>
<dbReference type="EMBL" id="ACFW01000035">
    <property type="protein sequence ID" value="EER25730.1"/>
    <property type="molecule type" value="Genomic_DNA"/>
</dbReference>
<evidence type="ECO:0000313" key="7">
    <source>
        <dbReference type="EMBL" id="EER25730.1"/>
    </source>
</evidence>
<organism evidence="7 8">
    <name type="scientific">Coccidioides posadasii (strain C735)</name>
    <name type="common">Valley fever fungus</name>
    <dbReference type="NCBI Taxonomy" id="222929"/>
    <lineage>
        <taxon>Eukaryota</taxon>
        <taxon>Fungi</taxon>
        <taxon>Dikarya</taxon>
        <taxon>Ascomycota</taxon>
        <taxon>Pezizomycotina</taxon>
        <taxon>Eurotiomycetes</taxon>
        <taxon>Eurotiomycetidae</taxon>
        <taxon>Onygenales</taxon>
        <taxon>Onygenaceae</taxon>
        <taxon>Coccidioides</taxon>
    </lineage>
</organism>
<protein>
    <submittedName>
        <fullName evidence="7">FAD binding domain containing protein</fullName>
    </submittedName>
</protein>
<dbReference type="GO" id="GO:0071949">
    <property type="term" value="F:FAD binding"/>
    <property type="evidence" value="ECO:0007669"/>
    <property type="project" value="InterPro"/>
</dbReference>
<proteinExistence type="inferred from homology"/>
<evidence type="ECO:0000256" key="5">
    <source>
        <dbReference type="SAM" id="SignalP"/>
    </source>
</evidence>
<name>C5PAU6_COCP7</name>
<dbReference type="VEuPathDB" id="FungiDB:CPC735_041740"/>
<keyword evidence="3" id="KW-0274">FAD</keyword>
<feature type="chain" id="PRO_5002953846" evidence="5">
    <location>
        <begin position="24"/>
        <end position="529"/>
    </location>
</feature>